<keyword evidence="2" id="KW-1185">Reference proteome</keyword>
<dbReference type="InterPro" id="IPR012337">
    <property type="entry name" value="RNaseH-like_sf"/>
</dbReference>
<evidence type="ECO:0000313" key="1">
    <source>
        <dbReference type="EMBL" id="MBW0590052.1"/>
    </source>
</evidence>
<accession>A0A9Q3KZV5</accession>
<sequence length="110" mass="12658">MIKIQEPSKPWEIVYMDWVTGLPPGGDRNYNACPLIADRSTYHPPTYELAERMIQTLEDMGRRLCAYGIEFQDCDGFTHDWCTLLQALEFEYKTSIHATTNQTPAILEKG</sequence>
<dbReference type="EMBL" id="AVOT02136746">
    <property type="protein sequence ID" value="MBW0590052.1"/>
    <property type="molecule type" value="Genomic_DNA"/>
</dbReference>
<evidence type="ECO:0008006" key="3">
    <source>
        <dbReference type="Google" id="ProtNLM"/>
    </source>
</evidence>
<dbReference type="Proteomes" id="UP000765509">
    <property type="component" value="Unassembled WGS sequence"/>
</dbReference>
<dbReference type="AlphaFoldDB" id="A0A9Q3KZV5"/>
<protein>
    <recommendedName>
        <fullName evidence="3">Integrase catalytic domain-containing protein</fullName>
    </recommendedName>
</protein>
<evidence type="ECO:0000313" key="2">
    <source>
        <dbReference type="Proteomes" id="UP000765509"/>
    </source>
</evidence>
<organism evidence="1 2">
    <name type="scientific">Austropuccinia psidii MF-1</name>
    <dbReference type="NCBI Taxonomy" id="1389203"/>
    <lineage>
        <taxon>Eukaryota</taxon>
        <taxon>Fungi</taxon>
        <taxon>Dikarya</taxon>
        <taxon>Basidiomycota</taxon>
        <taxon>Pucciniomycotina</taxon>
        <taxon>Pucciniomycetes</taxon>
        <taxon>Pucciniales</taxon>
        <taxon>Sphaerophragmiaceae</taxon>
        <taxon>Austropuccinia</taxon>
    </lineage>
</organism>
<dbReference type="GO" id="GO:0003676">
    <property type="term" value="F:nucleic acid binding"/>
    <property type="evidence" value="ECO:0007669"/>
    <property type="project" value="InterPro"/>
</dbReference>
<dbReference type="InterPro" id="IPR036397">
    <property type="entry name" value="RNaseH_sf"/>
</dbReference>
<comment type="caution">
    <text evidence="1">The sequence shown here is derived from an EMBL/GenBank/DDBJ whole genome shotgun (WGS) entry which is preliminary data.</text>
</comment>
<proteinExistence type="predicted"/>
<name>A0A9Q3KZV5_9BASI</name>
<gene>
    <name evidence="1" type="ORF">O181_129767</name>
</gene>
<reference evidence="1" key="1">
    <citation type="submission" date="2021-03" db="EMBL/GenBank/DDBJ databases">
        <title>Draft genome sequence of rust myrtle Austropuccinia psidii MF-1, a brazilian biotype.</title>
        <authorList>
            <person name="Quecine M.C."/>
            <person name="Pachon D.M.R."/>
            <person name="Bonatelli M.L."/>
            <person name="Correr F.H."/>
            <person name="Franceschini L.M."/>
            <person name="Leite T.F."/>
            <person name="Margarido G.R.A."/>
            <person name="Almeida C.A."/>
            <person name="Ferrarezi J.A."/>
            <person name="Labate C.A."/>
        </authorList>
    </citation>
    <scope>NUCLEOTIDE SEQUENCE</scope>
    <source>
        <strain evidence="1">MF-1</strain>
    </source>
</reference>
<dbReference type="Gene3D" id="3.30.420.10">
    <property type="entry name" value="Ribonuclease H-like superfamily/Ribonuclease H"/>
    <property type="match status" value="1"/>
</dbReference>
<dbReference type="SUPFAM" id="SSF53098">
    <property type="entry name" value="Ribonuclease H-like"/>
    <property type="match status" value="1"/>
</dbReference>